<dbReference type="VEuPathDB" id="FungiDB:FOMG_08938"/>
<protein>
    <submittedName>
        <fullName evidence="1">Uncharacterized protein</fullName>
    </submittedName>
</protein>
<proteinExistence type="predicted"/>
<gene>
    <name evidence="1" type="ORF">BFJ69_g11148</name>
</gene>
<dbReference type="Proteomes" id="UP000285084">
    <property type="component" value="Unassembled WGS sequence"/>
</dbReference>
<accession>A0A420MT43</accession>
<sequence>MINAIARPHFLYNKLKLHKIECEVFKTSDARLLVTNVSDTAHAHVFQADIPSKLLHALDNPTEDMDNLVWPAIQHVQVPFEPHTSFSERIAGQLLVGFKTRADEQMPRGEKRKRDELDTGGQTKSVKIWDATIQAGAVLLANG</sequence>
<dbReference type="VEuPathDB" id="FungiDB:FOXG_14743"/>
<dbReference type="VEuPathDB" id="FungiDB:FOIG_09614"/>
<reference evidence="1 2" key="1">
    <citation type="journal article" date="2018" name="Sci. Rep.">
        <title>Characterisation of pathogen-specific regions and novel effector candidates in Fusarium oxysporum f. sp. cepae.</title>
        <authorList>
            <person name="Armitage A.D."/>
            <person name="Taylor A."/>
            <person name="Sobczyk M.K."/>
            <person name="Baxter L."/>
            <person name="Greenfield B.P."/>
            <person name="Bates H.J."/>
            <person name="Wilson F."/>
            <person name="Jackson A.C."/>
            <person name="Ott S."/>
            <person name="Harrison R.J."/>
            <person name="Clarkson J.P."/>
        </authorList>
    </citation>
    <scope>NUCLEOTIDE SEQUENCE [LARGE SCALE GENOMIC DNA]</scope>
    <source>
        <strain evidence="1 2">Fo_A13</strain>
    </source>
</reference>
<organism evidence="1 2">
    <name type="scientific">Fusarium oxysporum</name>
    <name type="common">Fusarium vascular wilt</name>
    <dbReference type="NCBI Taxonomy" id="5507"/>
    <lineage>
        <taxon>Eukaryota</taxon>
        <taxon>Fungi</taxon>
        <taxon>Dikarya</taxon>
        <taxon>Ascomycota</taxon>
        <taxon>Pezizomycotina</taxon>
        <taxon>Sordariomycetes</taxon>
        <taxon>Hypocreomycetidae</taxon>
        <taxon>Hypocreales</taxon>
        <taxon>Nectriaceae</taxon>
        <taxon>Fusarium</taxon>
        <taxon>Fusarium oxysporum species complex</taxon>
    </lineage>
</organism>
<comment type="caution">
    <text evidence="1">The sequence shown here is derived from an EMBL/GenBank/DDBJ whole genome shotgun (WGS) entry which is preliminary data.</text>
</comment>
<dbReference type="AlphaFoldDB" id="A0A420MT43"/>
<name>A0A420MT43_FUSOX</name>
<evidence type="ECO:0000313" key="1">
    <source>
        <dbReference type="EMBL" id="RKK71204.1"/>
    </source>
</evidence>
<dbReference type="VEuPathDB" id="FungiDB:FOC4_g10004022"/>
<dbReference type="VEuPathDB" id="FungiDB:FOZG_15838"/>
<dbReference type="VEuPathDB" id="FungiDB:HZS61_008597"/>
<evidence type="ECO:0000313" key="2">
    <source>
        <dbReference type="Proteomes" id="UP000285084"/>
    </source>
</evidence>
<dbReference type="EMBL" id="MRCX01000119">
    <property type="protein sequence ID" value="RKK71204.1"/>
    <property type="molecule type" value="Genomic_DNA"/>
</dbReference>